<dbReference type="SUPFAM" id="SSF46785">
    <property type="entry name" value="Winged helix' DNA-binding domain"/>
    <property type="match status" value="1"/>
</dbReference>
<dbReference type="Pfam" id="PF01047">
    <property type="entry name" value="MarR"/>
    <property type="match status" value="1"/>
</dbReference>
<evidence type="ECO:0000313" key="6">
    <source>
        <dbReference type="Proteomes" id="UP000051568"/>
    </source>
</evidence>
<evidence type="ECO:0000259" key="4">
    <source>
        <dbReference type="PROSITE" id="PS50995"/>
    </source>
</evidence>
<evidence type="ECO:0000256" key="1">
    <source>
        <dbReference type="ARBA" id="ARBA00023015"/>
    </source>
</evidence>
<dbReference type="InterPro" id="IPR000835">
    <property type="entry name" value="HTH_MarR-typ"/>
</dbReference>
<dbReference type="OrthoDB" id="2249507at2"/>
<dbReference type="Gene3D" id="1.10.10.10">
    <property type="entry name" value="Winged helix-like DNA-binding domain superfamily/Winged helix DNA-binding domain"/>
    <property type="match status" value="1"/>
</dbReference>
<reference evidence="5 6" key="1">
    <citation type="journal article" date="2015" name="Genome Announc.">
        <title>Expanding the biotechnology potential of lactobacilli through comparative genomics of 213 strains and associated genera.</title>
        <authorList>
            <person name="Sun Z."/>
            <person name="Harris H.M."/>
            <person name="McCann A."/>
            <person name="Guo C."/>
            <person name="Argimon S."/>
            <person name="Zhang W."/>
            <person name="Yang X."/>
            <person name="Jeffery I.B."/>
            <person name="Cooney J.C."/>
            <person name="Kagawa T.F."/>
            <person name="Liu W."/>
            <person name="Song Y."/>
            <person name="Salvetti E."/>
            <person name="Wrobel A."/>
            <person name="Rasinkangas P."/>
            <person name="Parkhill J."/>
            <person name="Rea M.C."/>
            <person name="O'Sullivan O."/>
            <person name="Ritari J."/>
            <person name="Douillard F.P."/>
            <person name="Paul Ross R."/>
            <person name="Yang R."/>
            <person name="Briner A.E."/>
            <person name="Felis G.E."/>
            <person name="de Vos W.M."/>
            <person name="Barrangou R."/>
            <person name="Klaenhammer T.R."/>
            <person name="Caufield P.W."/>
            <person name="Cui Y."/>
            <person name="Zhang H."/>
            <person name="O'Toole P.W."/>
        </authorList>
    </citation>
    <scope>NUCLEOTIDE SEQUENCE [LARGE SCALE GENOMIC DNA]</scope>
    <source>
        <strain evidence="5 6">DSM 17757</strain>
    </source>
</reference>
<dbReference type="InterPro" id="IPR023187">
    <property type="entry name" value="Tscrpt_reg_MarR-type_CS"/>
</dbReference>
<sequence>MSENELDGHIRAINTVSHKVSQYLNSELKDLGLSASTYFFILKIGDKGKITQDDLFKQIFLNPSNVTRRLNRLIKLGYVSKEKSANDKRVRVVKLTPLGQEKYQQLVIRLPTINQEVVQALTSDEVLMLRRLVGKMETGLDDLLS</sequence>
<dbReference type="AlphaFoldDB" id="A0A0R2IQN9"/>
<dbReference type="InterPro" id="IPR036390">
    <property type="entry name" value="WH_DNA-bd_sf"/>
</dbReference>
<name>A0A0R2IQN9_9LACO</name>
<dbReference type="PANTHER" id="PTHR42756:SF1">
    <property type="entry name" value="TRANSCRIPTIONAL REPRESSOR OF EMRAB OPERON"/>
    <property type="match status" value="1"/>
</dbReference>
<dbReference type="GO" id="GO:0003700">
    <property type="term" value="F:DNA-binding transcription factor activity"/>
    <property type="evidence" value="ECO:0007669"/>
    <property type="project" value="InterPro"/>
</dbReference>
<dbReference type="Proteomes" id="UP000051568">
    <property type="component" value="Unassembled WGS sequence"/>
</dbReference>
<protein>
    <recommendedName>
        <fullName evidence="4">HTH marR-type domain-containing protein</fullName>
    </recommendedName>
</protein>
<dbReference type="PROSITE" id="PS50995">
    <property type="entry name" value="HTH_MARR_2"/>
    <property type="match status" value="1"/>
</dbReference>
<dbReference type="PANTHER" id="PTHR42756">
    <property type="entry name" value="TRANSCRIPTIONAL REGULATOR, MARR"/>
    <property type="match status" value="1"/>
</dbReference>
<keyword evidence="3" id="KW-0804">Transcription</keyword>
<comment type="caution">
    <text evidence="5">The sequence shown here is derived from an EMBL/GenBank/DDBJ whole genome shotgun (WGS) entry which is preliminary data.</text>
</comment>
<feature type="domain" description="HTH marR-type" evidence="4">
    <location>
        <begin position="6"/>
        <end position="138"/>
    </location>
</feature>
<dbReference type="PATRIC" id="fig|319652.3.peg.947"/>
<dbReference type="PROSITE" id="PS01117">
    <property type="entry name" value="HTH_MARR_1"/>
    <property type="match status" value="1"/>
</dbReference>
<gene>
    <name evidence="5" type="ORF">IV80_GL000941</name>
</gene>
<evidence type="ECO:0000256" key="2">
    <source>
        <dbReference type="ARBA" id="ARBA00023125"/>
    </source>
</evidence>
<dbReference type="InterPro" id="IPR036388">
    <property type="entry name" value="WH-like_DNA-bd_sf"/>
</dbReference>
<dbReference type="RefSeq" id="WP_057749425.1">
    <property type="nucleotide sequence ID" value="NZ_BJVH01000013.1"/>
</dbReference>
<proteinExistence type="predicted"/>
<accession>A0A0R2IQN9</accession>
<evidence type="ECO:0000256" key="3">
    <source>
        <dbReference type="ARBA" id="ARBA00023163"/>
    </source>
</evidence>
<organism evidence="5 6">
    <name type="scientific">Pediococcus cellicola</name>
    <dbReference type="NCBI Taxonomy" id="319652"/>
    <lineage>
        <taxon>Bacteria</taxon>
        <taxon>Bacillati</taxon>
        <taxon>Bacillota</taxon>
        <taxon>Bacilli</taxon>
        <taxon>Lactobacillales</taxon>
        <taxon>Lactobacillaceae</taxon>
        <taxon>Pediococcus</taxon>
    </lineage>
</organism>
<dbReference type="SMART" id="SM00347">
    <property type="entry name" value="HTH_MARR"/>
    <property type="match status" value="1"/>
</dbReference>
<dbReference type="GO" id="GO:0003677">
    <property type="term" value="F:DNA binding"/>
    <property type="evidence" value="ECO:0007669"/>
    <property type="project" value="UniProtKB-KW"/>
</dbReference>
<keyword evidence="2" id="KW-0238">DNA-binding</keyword>
<dbReference type="PRINTS" id="PR00598">
    <property type="entry name" value="HTHMARR"/>
</dbReference>
<keyword evidence="6" id="KW-1185">Reference proteome</keyword>
<keyword evidence="1" id="KW-0805">Transcription regulation</keyword>
<evidence type="ECO:0000313" key="5">
    <source>
        <dbReference type="EMBL" id="KRN67400.1"/>
    </source>
</evidence>
<dbReference type="STRING" id="319652.IV80_GL000941"/>
<dbReference type="EMBL" id="JQBR01000002">
    <property type="protein sequence ID" value="KRN67400.1"/>
    <property type="molecule type" value="Genomic_DNA"/>
</dbReference>